<dbReference type="InterPro" id="IPR043519">
    <property type="entry name" value="NT_sf"/>
</dbReference>
<dbReference type="OrthoDB" id="2082416at2"/>
<dbReference type="EMBL" id="AAMO01000001">
    <property type="protein sequence ID" value="EAQ04635.1"/>
    <property type="molecule type" value="Genomic_DNA"/>
</dbReference>
<sequence length="339" mass="38030">MTVPNARFTELLQDIEPSSTTKSHASTAHIKMREHLRTQSDFKDLYTGSFLSGSSARDTALRPRTSAGQVERPDIDIIVVTDFSTDDDPEWVLKKVCRAIEDKGIGYPVERMNRRSVRVNTWRAEMDIVPVVEDGTEGYWIADRESGTWQFTNPPVHKTWSAEQNAIFNGRFTPMVKLFKWWRRINPTSGKRPKGFVLERLVSLHAPVGEAHYGEAFTQLLENIQSAYEINAALGMKPFISDPAVPGNDILSRVTVAQWQEFIRKVATYAAIARKAQDADDLDEATRQWRRVLGDRFKTTQKTKASASAFGTFATATPAPGYSFPDAMAAPTTKPRGFA</sequence>
<dbReference type="GO" id="GO:0051607">
    <property type="term" value="P:defense response to virus"/>
    <property type="evidence" value="ECO:0007669"/>
    <property type="project" value="UniProtKB-KW"/>
</dbReference>
<dbReference type="Pfam" id="PF18144">
    <property type="entry name" value="SMODS"/>
    <property type="match status" value="1"/>
</dbReference>
<dbReference type="Gene3D" id="3.30.460.10">
    <property type="entry name" value="Beta Polymerase, domain 2"/>
    <property type="match status" value="1"/>
</dbReference>
<organism evidence="2 3">
    <name type="scientific">Pseudooceanicola batsensis (strain ATCC BAA-863 / DSM 15984 / KCTC 12145 / HTCC2597)</name>
    <name type="common">Oceanicola batsensis</name>
    <dbReference type="NCBI Taxonomy" id="252305"/>
    <lineage>
        <taxon>Bacteria</taxon>
        <taxon>Pseudomonadati</taxon>
        <taxon>Pseudomonadota</taxon>
        <taxon>Alphaproteobacteria</taxon>
        <taxon>Rhodobacterales</taxon>
        <taxon>Paracoccaceae</taxon>
        <taxon>Pseudooceanicola</taxon>
    </lineage>
</organism>
<keyword evidence="1" id="KW-0051">Antiviral defense</keyword>
<dbReference type="eggNOG" id="COG1746">
    <property type="taxonomic scope" value="Bacteria"/>
</dbReference>
<dbReference type="SUPFAM" id="SSF81301">
    <property type="entry name" value="Nucleotidyltransferase"/>
    <property type="match status" value="1"/>
</dbReference>
<comment type="caution">
    <text evidence="2">The sequence shown here is derived from an EMBL/GenBank/DDBJ whole genome shotgun (WGS) entry which is preliminary data.</text>
</comment>
<evidence type="ECO:0000313" key="3">
    <source>
        <dbReference type="Proteomes" id="UP000004318"/>
    </source>
</evidence>
<evidence type="ECO:0000313" key="2">
    <source>
        <dbReference type="EMBL" id="EAQ04635.1"/>
    </source>
</evidence>
<dbReference type="InterPro" id="IPR006116">
    <property type="entry name" value="NT_2-5OAS_ClassI-CCAase"/>
</dbReference>
<name>A3TSK8_PSEBH</name>
<dbReference type="HOGENOM" id="CLU_843621_0_0_5"/>
<evidence type="ECO:0000256" key="1">
    <source>
        <dbReference type="ARBA" id="ARBA00023118"/>
    </source>
</evidence>
<dbReference type="Proteomes" id="UP000004318">
    <property type="component" value="Unassembled WGS sequence"/>
</dbReference>
<dbReference type="AlphaFoldDB" id="A3TSK8"/>
<accession>A3TSK8</accession>
<dbReference type="CDD" id="cd05400">
    <property type="entry name" value="NT_2-5OAS_ClassI-CCAase"/>
    <property type="match status" value="1"/>
</dbReference>
<reference evidence="2 3" key="1">
    <citation type="journal article" date="2010" name="J. Bacteriol.">
        <title>Genome sequences of Oceanicola granulosus HTCC2516(T) and Oceanicola batsensis HTCC2597(TDelta).</title>
        <authorList>
            <person name="Thrash J.C."/>
            <person name="Cho J.C."/>
            <person name="Vergin K.L."/>
            <person name="Giovannoni S.J."/>
        </authorList>
    </citation>
    <scope>NUCLEOTIDE SEQUENCE [LARGE SCALE GENOMIC DNA]</scope>
    <source>
        <strain evidence="3">ATCC BAA-863 / DSM 15984 / KCTC 12145 / HTCC2597</strain>
    </source>
</reference>
<evidence type="ECO:0008006" key="4">
    <source>
        <dbReference type="Google" id="ProtNLM"/>
    </source>
</evidence>
<dbReference type="GO" id="GO:0016779">
    <property type="term" value="F:nucleotidyltransferase activity"/>
    <property type="evidence" value="ECO:0007669"/>
    <property type="project" value="InterPro"/>
</dbReference>
<protein>
    <recommendedName>
        <fullName evidence="4">Nucleotidyltransferase</fullName>
    </recommendedName>
</protein>
<proteinExistence type="predicted"/>
<gene>
    <name evidence="2" type="ORF">OB2597_05115</name>
</gene>
<keyword evidence="3" id="KW-1185">Reference proteome</keyword>
<dbReference type="RefSeq" id="WP_009805252.1">
    <property type="nucleotide sequence ID" value="NZ_CH724131.1"/>
</dbReference>
<dbReference type="STRING" id="252305.OB2597_05115"/>